<dbReference type="InterPro" id="IPR002403">
    <property type="entry name" value="Cyt_P450_E_grp-IV"/>
</dbReference>
<evidence type="ECO:0000313" key="6">
    <source>
        <dbReference type="EMBL" id="RDL36194.1"/>
    </source>
</evidence>
<evidence type="ECO:0000256" key="1">
    <source>
        <dbReference type="ARBA" id="ARBA00001971"/>
    </source>
</evidence>
<dbReference type="InterPro" id="IPR036396">
    <property type="entry name" value="Cyt_P450_sf"/>
</dbReference>
<dbReference type="Gene3D" id="1.10.630.10">
    <property type="entry name" value="Cytochrome P450"/>
    <property type="match status" value="1"/>
</dbReference>
<dbReference type="GO" id="GO:0004497">
    <property type="term" value="F:monooxygenase activity"/>
    <property type="evidence" value="ECO:0007669"/>
    <property type="project" value="InterPro"/>
</dbReference>
<dbReference type="InterPro" id="IPR001128">
    <property type="entry name" value="Cyt_P450"/>
</dbReference>
<comment type="similarity">
    <text evidence="2">Belongs to the cytochrome P450 family.</text>
</comment>
<evidence type="ECO:0000256" key="3">
    <source>
        <dbReference type="ARBA" id="ARBA00022723"/>
    </source>
</evidence>
<dbReference type="PANTHER" id="PTHR47582:SF1">
    <property type="entry name" value="P450, PUTATIVE (EUROFUNG)-RELATED"/>
    <property type="match status" value="1"/>
</dbReference>
<dbReference type="InterPro" id="IPR053007">
    <property type="entry name" value="CYP450_monoxygenase_sec-met"/>
</dbReference>
<evidence type="ECO:0000256" key="2">
    <source>
        <dbReference type="ARBA" id="ARBA00010617"/>
    </source>
</evidence>
<dbReference type="GO" id="GO:0016705">
    <property type="term" value="F:oxidoreductase activity, acting on paired donors, with incorporation or reduction of molecular oxygen"/>
    <property type="evidence" value="ECO:0007669"/>
    <property type="project" value="InterPro"/>
</dbReference>
<evidence type="ECO:0000313" key="7">
    <source>
        <dbReference type="Proteomes" id="UP000254866"/>
    </source>
</evidence>
<keyword evidence="4 5" id="KW-0408">Iron</keyword>
<dbReference type="PRINTS" id="PR00465">
    <property type="entry name" value="EP450IV"/>
</dbReference>
<keyword evidence="5" id="KW-0349">Heme</keyword>
<dbReference type="STRING" id="2656787.A0A370TKZ7"/>
<dbReference type="Pfam" id="PF00067">
    <property type="entry name" value="p450"/>
    <property type="match status" value="1"/>
</dbReference>
<dbReference type="Proteomes" id="UP000254866">
    <property type="component" value="Unassembled WGS sequence"/>
</dbReference>
<sequence length="514" mass="57741">MLSNAVPIFTVFAVLAVLLDRLLRLKLDPREPPLISQKIPILGHLAGFLKYGSDYYLRTSVKYKKPIYTFSMPNGRTYVVNSTKLVTAVQRNAKTISFDPILTIVAQRLAGIGGPSLELLRELESGGGGAHRKLVHSMSPSLTGHGLDLMNIPMLANLQKYTDKLATQKDSFSLWKWTRRVISIASTDAVYGPENPYTRDNYEETFWAYESKLTMLLLNVVPQLTARQTYKRREFLAEKMIDYYRRGAWKKASIMAQTRCQTGLDNGVPIEAIARLEVPGGTGILSNTVPTAFWTLANIVSNPTLLSDIRAEVEKVFKIDSSSGKDVWTLDTAEIRTQCPILFSAYQETLRTRASFASPRFVLEDTVLDDRYLLKKGAILQIPSAVLHYETSQWGDEAKEFDPYRFTKKSEIKRSPVAFRAFGGAPALCPGRHFATVEVMCFVGMIIVRYDVEPDSGEWKFPEPNYSNVAASILPPLGDIDVKVRLRKGYEDRSWAYKVTTTSEEKSLFALASE</sequence>
<keyword evidence="7" id="KW-1185">Reference proteome</keyword>
<protein>
    <recommendedName>
        <fullName evidence="8">Cytochrome P450</fullName>
    </recommendedName>
</protein>
<organism evidence="6 7">
    <name type="scientific">Venustampulla echinocandica</name>
    <dbReference type="NCBI Taxonomy" id="2656787"/>
    <lineage>
        <taxon>Eukaryota</taxon>
        <taxon>Fungi</taxon>
        <taxon>Dikarya</taxon>
        <taxon>Ascomycota</taxon>
        <taxon>Pezizomycotina</taxon>
        <taxon>Leotiomycetes</taxon>
        <taxon>Helotiales</taxon>
        <taxon>Pleuroascaceae</taxon>
        <taxon>Venustampulla</taxon>
    </lineage>
</organism>
<comment type="caution">
    <text evidence="6">The sequence shown here is derived from an EMBL/GenBank/DDBJ whole genome shotgun (WGS) entry which is preliminary data.</text>
</comment>
<accession>A0A370TKZ7</accession>
<dbReference type="OrthoDB" id="1470350at2759"/>
<dbReference type="SUPFAM" id="SSF48264">
    <property type="entry name" value="Cytochrome P450"/>
    <property type="match status" value="1"/>
</dbReference>
<evidence type="ECO:0000256" key="5">
    <source>
        <dbReference type="PIRSR" id="PIRSR602403-1"/>
    </source>
</evidence>
<evidence type="ECO:0000256" key="4">
    <source>
        <dbReference type="ARBA" id="ARBA00023004"/>
    </source>
</evidence>
<name>A0A370TKZ7_9HELO</name>
<dbReference type="EMBL" id="NPIC01000005">
    <property type="protein sequence ID" value="RDL36194.1"/>
    <property type="molecule type" value="Genomic_DNA"/>
</dbReference>
<proteinExistence type="inferred from homology"/>
<dbReference type="CDD" id="cd11040">
    <property type="entry name" value="CYP7_CYP8-like"/>
    <property type="match status" value="1"/>
</dbReference>
<keyword evidence="3 5" id="KW-0479">Metal-binding</keyword>
<dbReference type="AlphaFoldDB" id="A0A370TKZ7"/>
<dbReference type="GO" id="GO:0020037">
    <property type="term" value="F:heme binding"/>
    <property type="evidence" value="ECO:0007669"/>
    <property type="project" value="InterPro"/>
</dbReference>
<comment type="cofactor">
    <cofactor evidence="1 5">
        <name>heme</name>
        <dbReference type="ChEBI" id="CHEBI:30413"/>
    </cofactor>
</comment>
<dbReference type="PANTHER" id="PTHR47582">
    <property type="entry name" value="P450, PUTATIVE (EUROFUNG)-RELATED"/>
    <property type="match status" value="1"/>
</dbReference>
<evidence type="ECO:0008006" key="8">
    <source>
        <dbReference type="Google" id="ProtNLM"/>
    </source>
</evidence>
<dbReference type="GO" id="GO:0005506">
    <property type="term" value="F:iron ion binding"/>
    <property type="evidence" value="ECO:0007669"/>
    <property type="project" value="InterPro"/>
</dbReference>
<feature type="binding site" description="axial binding residue" evidence="5">
    <location>
        <position position="429"/>
    </location>
    <ligand>
        <name>heme</name>
        <dbReference type="ChEBI" id="CHEBI:30413"/>
    </ligand>
    <ligandPart>
        <name>Fe</name>
        <dbReference type="ChEBI" id="CHEBI:18248"/>
    </ligandPart>
</feature>
<gene>
    <name evidence="6" type="ORF">BP5553_06806</name>
</gene>
<dbReference type="GeneID" id="43599655"/>
<dbReference type="RefSeq" id="XP_031868850.1">
    <property type="nucleotide sequence ID" value="XM_032015429.1"/>
</dbReference>
<reference evidence="6 7" key="1">
    <citation type="journal article" date="2018" name="IMA Fungus">
        <title>IMA Genome-F 9: Draft genome sequence of Annulohypoxylon stygium, Aspergillus mulundensis, Berkeleyomyces basicola (syn. Thielaviopsis basicola), Ceratocystis smalleyi, two Cercospora beticola strains, Coleophoma cylindrospora, Fusarium fracticaudum, Phialophora cf. hyalina, and Morchella septimelata.</title>
        <authorList>
            <person name="Wingfield B.D."/>
            <person name="Bills G.F."/>
            <person name="Dong Y."/>
            <person name="Huang W."/>
            <person name="Nel W.J."/>
            <person name="Swalarsk-Parry B.S."/>
            <person name="Vaghefi N."/>
            <person name="Wilken P.M."/>
            <person name="An Z."/>
            <person name="de Beer Z.W."/>
            <person name="De Vos L."/>
            <person name="Chen L."/>
            <person name="Duong T.A."/>
            <person name="Gao Y."/>
            <person name="Hammerbacher A."/>
            <person name="Kikkert J.R."/>
            <person name="Li Y."/>
            <person name="Li H."/>
            <person name="Li K."/>
            <person name="Li Q."/>
            <person name="Liu X."/>
            <person name="Ma X."/>
            <person name="Naidoo K."/>
            <person name="Pethybridge S.J."/>
            <person name="Sun J."/>
            <person name="Steenkamp E.T."/>
            <person name="van der Nest M.A."/>
            <person name="van Wyk S."/>
            <person name="Wingfield M.J."/>
            <person name="Xiong C."/>
            <person name="Yue Q."/>
            <person name="Zhang X."/>
        </authorList>
    </citation>
    <scope>NUCLEOTIDE SEQUENCE [LARGE SCALE GENOMIC DNA]</scope>
    <source>
        <strain evidence="6 7">BP 5553</strain>
    </source>
</reference>